<comment type="caution">
    <text evidence="7">The sequence shown here is derived from an EMBL/GenBank/DDBJ whole genome shotgun (WGS) entry which is preliminary data.</text>
</comment>
<dbReference type="EMBL" id="JAVRRT010000007">
    <property type="protein sequence ID" value="KAK5170513.1"/>
    <property type="molecule type" value="Genomic_DNA"/>
</dbReference>
<dbReference type="InterPro" id="IPR050493">
    <property type="entry name" value="FAD-dep_Monooxygenase_BioMet"/>
</dbReference>
<dbReference type="Pfam" id="PF01494">
    <property type="entry name" value="FAD_binding_3"/>
    <property type="match status" value="1"/>
</dbReference>
<dbReference type="InterPro" id="IPR002938">
    <property type="entry name" value="FAD-bd"/>
</dbReference>
<accession>A0AAV9PFB6</accession>
<dbReference type="PRINTS" id="PR00420">
    <property type="entry name" value="RNGMNOXGNASE"/>
</dbReference>
<dbReference type="PANTHER" id="PTHR13789:SF147">
    <property type="entry name" value="PUTATIVE (AFU_ORTHOLOGUE AFUA_2G01950)-RELATED"/>
    <property type="match status" value="1"/>
</dbReference>
<dbReference type="GeneID" id="89926445"/>
<evidence type="ECO:0000313" key="7">
    <source>
        <dbReference type="EMBL" id="KAK5170513.1"/>
    </source>
</evidence>
<dbReference type="Proteomes" id="UP001337655">
    <property type="component" value="Unassembled WGS sequence"/>
</dbReference>
<proteinExistence type="inferred from homology"/>
<keyword evidence="5" id="KW-0503">Monooxygenase</keyword>
<dbReference type="Gene3D" id="3.50.50.60">
    <property type="entry name" value="FAD/NAD(P)-binding domain"/>
    <property type="match status" value="1"/>
</dbReference>
<evidence type="ECO:0000256" key="1">
    <source>
        <dbReference type="ARBA" id="ARBA00007992"/>
    </source>
</evidence>
<comment type="similarity">
    <text evidence="1">Belongs to the paxM FAD-dependent monooxygenase family.</text>
</comment>
<sequence length="418" mass="47335">MPMEPAVKSPRGWYFKVGAGIRIPPNSLKLSNSWGVDFSNVSKIPSMGNRFVDWKGNVLLSVPYNDMRSRYGAPYYFLHRADLVKLLAKTAQRSPKIELRMDCRVAGYDLDAPSVSLANGEMLTADLIVCADGIKSAVRDRINGRPLPPQDTGDVAYRILVPAKPLLVDPDMAHLVQNPWAVHWMGPEGHAVGYPLRDGELYNIIIDVTHSSDRGEPLPDEGHVWKSARSNSELVERFKDWCPEVQKLCAMTGQYLKWKLADFDSLDHWVGESGKVCLLGDGCHPMMPYMAQGAAQATEDAAALAAALRRSSNIPGALQTYERVRKPRTTYVARNTRVLQEWLHLYDGPYRDERDRMMAQDDETNPIFWGWSKRKDWLFGYDASKLEEEEIPTLPPMPPDEARVYLDKRVHLRNESRL</sequence>
<keyword evidence="2" id="KW-0285">Flavoprotein</keyword>
<evidence type="ECO:0000259" key="6">
    <source>
        <dbReference type="Pfam" id="PF01494"/>
    </source>
</evidence>
<dbReference type="SUPFAM" id="SSF54373">
    <property type="entry name" value="FAD-linked reductases, C-terminal domain"/>
    <property type="match status" value="1"/>
</dbReference>
<dbReference type="GO" id="GO:0004497">
    <property type="term" value="F:monooxygenase activity"/>
    <property type="evidence" value="ECO:0007669"/>
    <property type="project" value="UniProtKB-KW"/>
</dbReference>
<evidence type="ECO:0000256" key="4">
    <source>
        <dbReference type="ARBA" id="ARBA00023002"/>
    </source>
</evidence>
<evidence type="ECO:0000256" key="2">
    <source>
        <dbReference type="ARBA" id="ARBA00022630"/>
    </source>
</evidence>
<dbReference type="AlphaFoldDB" id="A0AAV9PFB6"/>
<reference evidence="7 8" key="1">
    <citation type="submission" date="2023-08" db="EMBL/GenBank/DDBJ databases">
        <title>Black Yeasts Isolated from many extreme environments.</title>
        <authorList>
            <person name="Coleine C."/>
            <person name="Stajich J.E."/>
            <person name="Selbmann L."/>
        </authorList>
    </citation>
    <scope>NUCLEOTIDE SEQUENCE [LARGE SCALE GENOMIC DNA]</scope>
    <source>
        <strain evidence="7 8">CCFEE 5935</strain>
    </source>
</reference>
<evidence type="ECO:0000313" key="8">
    <source>
        <dbReference type="Proteomes" id="UP001337655"/>
    </source>
</evidence>
<feature type="domain" description="FAD-binding" evidence="6">
    <location>
        <begin position="78"/>
        <end position="335"/>
    </location>
</feature>
<dbReference type="RefSeq" id="XP_064659711.1">
    <property type="nucleotide sequence ID" value="XM_064802350.1"/>
</dbReference>
<dbReference type="SUPFAM" id="SSF51905">
    <property type="entry name" value="FAD/NAD(P)-binding domain"/>
    <property type="match status" value="1"/>
</dbReference>
<name>A0AAV9PFB6_9PEZI</name>
<evidence type="ECO:0000256" key="5">
    <source>
        <dbReference type="ARBA" id="ARBA00023033"/>
    </source>
</evidence>
<organism evidence="7 8">
    <name type="scientific">Saxophila tyrrhenica</name>
    <dbReference type="NCBI Taxonomy" id="1690608"/>
    <lineage>
        <taxon>Eukaryota</taxon>
        <taxon>Fungi</taxon>
        <taxon>Dikarya</taxon>
        <taxon>Ascomycota</taxon>
        <taxon>Pezizomycotina</taxon>
        <taxon>Dothideomycetes</taxon>
        <taxon>Dothideomycetidae</taxon>
        <taxon>Mycosphaerellales</taxon>
        <taxon>Extremaceae</taxon>
        <taxon>Saxophila</taxon>
    </lineage>
</organism>
<dbReference type="GO" id="GO:0071949">
    <property type="term" value="F:FAD binding"/>
    <property type="evidence" value="ECO:0007669"/>
    <property type="project" value="InterPro"/>
</dbReference>
<keyword evidence="8" id="KW-1185">Reference proteome</keyword>
<keyword evidence="4" id="KW-0560">Oxidoreductase</keyword>
<keyword evidence="3" id="KW-0274">FAD</keyword>
<gene>
    <name evidence="7" type="ORF">LTR77_005101</name>
</gene>
<dbReference type="InterPro" id="IPR036188">
    <property type="entry name" value="FAD/NAD-bd_sf"/>
</dbReference>
<dbReference type="PANTHER" id="PTHR13789">
    <property type="entry name" value="MONOOXYGENASE"/>
    <property type="match status" value="1"/>
</dbReference>
<protein>
    <recommendedName>
        <fullName evidence="6">FAD-binding domain-containing protein</fullName>
    </recommendedName>
</protein>
<evidence type="ECO:0000256" key="3">
    <source>
        <dbReference type="ARBA" id="ARBA00022827"/>
    </source>
</evidence>